<dbReference type="InterPro" id="IPR036250">
    <property type="entry name" value="AcylCo_DH-like_C"/>
</dbReference>
<dbReference type="AlphaFoldDB" id="A0A1X1ZVX2"/>
<evidence type="ECO:0000256" key="4">
    <source>
        <dbReference type="ARBA" id="ARBA00022827"/>
    </source>
</evidence>
<evidence type="ECO:0000259" key="6">
    <source>
        <dbReference type="Pfam" id="PF00441"/>
    </source>
</evidence>
<dbReference type="GO" id="GO:0033539">
    <property type="term" value="P:fatty acid beta-oxidation using acyl-CoA dehydrogenase"/>
    <property type="evidence" value="ECO:0007669"/>
    <property type="project" value="TreeGrafter"/>
</dbReference>
<organism evidence="7 8">
    <name type="scientific">Mycobacterium palustre</name>
    <dbReference type="NCBI Taxonomy" id="153971"/>
    <lineage>
        <taxon>Bacteria</taxon>
        <taxon>Bacillati</taxon>
        <taxon>Actinomycetota</taxon>
        <taxon>Actinomycetes</taxon>
        <taxon>Mycobacteriales</taxon>
        <taxon>Mycobacteriaceae</taxon>
        <taxon>Mycobacterium</taxon>
        <taxon>Mycobacterium simiae complex</taxon>
    </lineage>
</organism>
<dbReference type="InterPro" id="IPR009075">
    <property type="entry name" value="AcylCo_DH/oxidase_C"/>
</dbReference>
<dbReference type="Proteomes" id="UP000193529">
    <property type="component" value="Unassembled WGS sequence"/>
</dbReference>
<comment type="similarity">
    <text evidence="2">Belongs to the acyl-CoA dehydrogenase family.</text>
</comment>
<dbReference type="OrthoDB" id="2450120at2"/>
<evidence type="ECO:0000256" key="1">
    <source>
        <dbReference type="ARBA" id="ARBA00001974"/>
    </source>
</evidence>
<evidence type="ECO:0000313" key="8">
    <source>
        <dbReference type="Proteomes" id="UP000193529"/>
    </source>
</evidence>
<dbReference type="SUPFAM" id="SSF56645">
    <property type="entry name" value="Acyl-CoA dehydrogenase NM domain-like"/>
    <property type="match status" value="1"/>
</dbReference>
<evidence type="ECO:0000256" key="2">
    <source>
        <dbReference type="ARBA" id="ARBA00009347"/>
    </source>
</evidence>
<dbReference type="SUPFAM" id="SSF47203">
    <property type="entry name" value="Acyl-CoA dehydrogenase C-terminal domain-like"/>
    <property type="match status" value="1"/>
</dbReference>
<proteinExistence type="inferred from homology"/>
<dbReference type="PANTHER" id="PTHR48083:SF2">
    <property type="entry name" value="MEDIUM-CHAIN SPECIFIC ACYL-COA DEHYDROGENASE, MITOCHONDRIAL"/>
    <property type="match status" value="1"/>
</dbReference>
<keyword evidence="4" id="KW-0274">FAD</keyword>
<dbReference type="EMBL" id="LQPJ01000061">
    <property type="protein sequence ID" value="ORW28283.1"/>
    <property type="molecule type" value="Genomic_DNA"/>
</dbReference>
<evidence type="ECO:0000256" key="5">
    <source>
        <dbReference type="ARBA" id="ARBA00023002"/>
    </source>
</evidence>
<accession>A0A1X1ZVX2</accession>
<dbReference type="PANTHER" id="PTHR48083">
    <property type="entry name" value="MEDIUM-CHAIN SPECIFIC ACYL-COA DEHYDROGENASE, MITOCHONDRIAL-RELATED"/>
    <property type="match status" value="1"/>
</dbReference>
<dbReference type="GO" id="GO:0003995">
    <property type="term" value="F:acyl-CoA dehydrogenase activity"/>
    <property type="evidence" value="ECO:0007669"/>
    <property type="project" value="TreeGrafter"/>
</dbReference>
<dbReference type="Gene3D" id="1.20.140.10">
    <property type="entry name" value="Butyryl-CoA Dehydrogenase, subunit A, domain 3"/>
    <property type="match status" value="1"/>
</dbReference>
<keyword evidence="5" id="KW-0560">Oxidoreductase</keyword>
<dbReference type="Gene3D" id="1.10.540.10">
    <property type="entry name" value="Acyl-CoA dehydrogenase/oxidase, N-terminal domain"/>
    <property type="match status" value="1"/>
</dbReference>
<comment type="cofactor">
    <cofactor evidence="1">
        <name>FAD</name>
        <dbReference type="ChEBI" id="CHEBI:57692"/>
    </cofactor>
</comment>
<sequence>MADGYETDGLCELVDDIVRRLLNDSAHDRCVRQRFDRELWHVLDHAGLTKLTSEFGARPVELAVVLYALARHAAVVPLAETDMLAGWLAREAGYQPPDGPLTIAIVDGDELGARIKGAAVDVPWTREAGAVVLAVRTPGRSHVAIVSNDEVDTEEGHNLAGEPRNTLKFDLPAERFVEVSAAAGEELARRGAWARCVQIVGALDAAAEHSFAHTRARVQFGRTLNSFQSVQHSLAAMVGEIERSRAVVALAVAAATDFGFAAQRTRYATALAKVVLGQTVSAVTTRAHQLHGAIGVTIEHPLWRFTMRAQSWVGEYGSAAHYARQLGGMVLDAANPWDIVLSGQAVNRRRQQI</sequence>
<keyword evidence="3" id="KW-0285">Flavoprotein</keyword>
<dbReference type="InterPro" id="IPR037069">
    <property type="entry name" value="AcylCoA_DH/ox_N_sf"/>
</dbReference>
<dbReference type="InterPro" id="IPR009100">
    <property type="entry name" value="AcylCoA_DH/oxidase_NM_dom_sf"/>
</dbReference>
<comment type="caution">
    <text evidence="7">The sequence shown here is derived from an EMBL/GenBank/DDBJ whole genome shotgun (WGS) entry which is preliminary data.</text>
</comment>
<dbReference type="STRING" id="153971.AWC19_27255"/>
<dbReference type="GO" id="GO:0005737">
    <property type="term" value="C:cytoplasm"/>
    <property type="evidence" value="ECO:0007669"/>
    <property type="project" value="TreeGrafter"/>
</dbReference>
<dbReference type="InterPro" id="IPR050741">
    <property type="entry name" value="Acyl-CoA_dehydrogenase"/>
</dbReference>
<dbReference type="GO" id="GO:0050660">
    <property type="term" value="F:flavin adenine dinucleotide binding"/>
    <property type="evidence" value="ECO:0007669"/>
    <property type="project" value="InterPro"/>
</dbReference>
<evidence type="ECO:0000313" key="7">
    <source>
        <dbReference type="EMBL" id="ORW28283.1"/>
    </source>
</evidence>
<protein>
    <submittedName>
        <fullName evidence="7">Acyl-CoA dehydrogenase</fullName>
    </submittedName>
</protein>
<evidence type="ECO:0000256" key="3">
    <source>
        <dbReference type="ARBA" id="ARBA00022630"/>
    </source>
</evidence>
<name>A0A1X1ZVX2_9MYCO</name>
<gene>
    <name evidence="7" type="ORF">AWC19_27255</name>
</gene>
<keyword evidence="8" id="KW-1185">Reference proteome</keyword>
<reference evidence="7 8" key="1">
    <citation type="submission" date="2016-01" db="EMBL/GenBank/DDBJ databases">
        <title>The new phylogeny of the genus Mycobacterium.</title>
        <authorList>
            <person name="Tarcisio F."/>
            <person name="Conor M."/>
            <person name="Antonella G."/>
            <person name="Elisabetta G."/>
            <person name="Giulia F.S."/>
            <person name="Sara T."/>
            <person name="Anna F."/>
            <person name="Clotilde B."/>
            <person name="Roberto B."/>
            <person name="Veronica D.S."/>
            <person name="Fabio R."/>
            <person name="Monica P."/>
            <person name="Olivier J."/>
            <person name="Enrico T."/>
            <person name="Nicola S."/>
        </authorList>
    </citation>
    <scope>NUCLEOTIDE SEQUENCE [LARGE SCALE GENOMIC DNA]</scope>
    <source>
        <strain evidence="7 8">DSM 44572</strain>
    </source>
</reference>
<dbReference type="Pfam" id="PF00441">
    <property type="entry name" value="Acyl-CoA_dh_1"/>
    <property type="match status" value="1"/>
</dbReference>
<feature type="domain" description="Acyl-CoA dehydrogenase/oxidase C-terminal" evidence="6">
    <location>
        <begin position="192"/>
        <end position="310"/>
    </location>
</feature>